<feature type="compositionally biased region" description="Low complexity" evidence="2">
    <location>
        <begin position="629"/>
        <end position="638"/>
    </location>
</feature>
<feature type="compositionally biased region" description="Acidic residues" evidence="2">
    <location>
        <begin position="1023"/>
        <end position="1055"/>
    </location>
</feature>
<dbReference type="PANTHER" id="PTHR12048:SF0">
    <property type="entry name" value="CCAAT_ENHANCER-BINDING PROTEIN ZETA"/>
    <property type="match status" value="1"/>
</dbReference>
<feature type="region of interest" description="Disordered" evidence="2">
    <location>
        <begin position="1"/>
        <end position="58"/>
    </location>
</feature>
<dbReference type="OrthoDB" id="28947at2759"/>
<feature type="region of interest" description="Disordered" evidence="2">
    <location>
        <begin position="506"/>
        <end position="560"/>
    </location>
</feature>
<evidence type="ECO:0000259" key="3">
    <source>
        <dbReference type="Pfam" id="PF03914"/>
    </source>
</evidence>
<comment type="similarity">
    <text evidence="1">Belongs to the CBF/MAK21 family.</text>
</comment>
<dbReference type="FunCoup" id="A0A316W5W7">
    <property type="interactions" value="534"/>
</dbReference>
<dbReference type="RefSeq" id="XP_025371648.1">
    <property type="nucleotide sequence ID" value="XM_025511010.1"/>
</dbReference>
<dbReference type="AlphaFoldDB" id="A0A316W5W7"/>
<dbReference type="EMBL" id="KZ819361">
    <property type="protein sequence ID" value="PWN44488.1"/>
    <property type="molecule type" value="Genomic_DNA"/>
</dbReference>
<name>A0A316W5W7_9BASI</name>
<feature type="region of interest" description="Disordered" evidence="2">
    <location>
        <begin position="763"/>
        <end position="799"/>
    </location>
</feature>
<dbReference type="PANTHER" id="PTHR12048">
    <property type="entry name" value="CCAAT-BINDING FACTOR-RELATED"/>
    <property type="match status" value="1"/>
</dbReference>
<dbReference type="InterPro" id="IPR005612">
    <property type="entry name" value="CCAAT-binding_factor"/>
</dbReference>
<feature type="compositionally biased region" description="Acidic residues" evidence="2">
    <location>
        <begin position="1064"/>
        <end position="1104"/>
    </location>
</feature>
<feature type="compositionally biased region" description="Low complexity" evidence="2">
    <location>
        <begin position="8"/>
        <end position="28"/>
    </location>
</feature>
<feature type="compositionally biased region" description="Acidic residues" evidence="2">
    <location>
        <begin position="951"/>
        <end position="968"/>
    </location>
</feature>
<feature type="region of interest" description="Disordered" evidence="2">
    <location>
        <begin position="629"/>
        <end position="657"/>
    </location>
</feature>
<dbReference type="STRING" id="1522189.A0A316W5W7"/>
<evidence type="ECO:0000256" key="1">
    <source>
        <dbReference type="ARBA" id="ARBA00007797"/>
    </source>
</evidence>
<gene>
    <name evidence="4" type="ORF">IE81DRAFT_21715</name>
</gene>
<evidence type="ECO:0000313" key="4">
    <source>
        <dbReference type="EMBL" id="PWN44488.1"/>
    </source>
</evidence>
<feature type="domain" description="CCAAT-binding factor" evidence="3">
    <location>
        <begin position="635"/>
        <end position="825"/>
    </location>
</feature>
<feature type="region of interest" description="Disordered" evidence="2">
    <location>
        <begin position="865"/>
        <end position="885"/>
    </location>
</feature>
<feature type="region of interest" description="Disordered" evidence="2">
    <location>
        <begin position="941"/>
        <end position="1196"/>
    </location>
</feature>
<feature type="compositionally biased region" description="Basic and acidic residues" evidence="2">
    <location>
        <begin position="1006"/>
        <end position="1022"/>
    </location>
</feature>
<feature type="compositionally biased region" description="Acidic residues" evidence="2">
    <location>
        <begin position="974"/>
        <end position="986"/>
    </location>
</feature>
<dbReference type="SUPFAM" id="SSF48371">
    <property type="entry name" value="ARM repeat"/>
    <property type="match status" value="1"/>
</dbReference>
<organism evidence="4 5">
    <name type="scientific">Ceraceosorus guamensis</name>
    <dbReference type="NCBI Taxonomy" id="1522189"/>
    <lineage>
        <taxon>Eukaryota</taxon>
        <taxon>Fungi</taxon>
        <taxon>Dikarya</taxon>
        <taxon>Basidiomycota</taxon>
        <taxon>Ustilaginomycotina</taxon>
        <taxon>Exobasidiomycetes</taxon>
        <taxon>Ceraceosorales</taxon>
        <taxon>Ceraceosoraceae</taxon>
        <taxon>Ceraceosorus</taxon>
    </lineage>
</organism>
<proteinExistence type="inferred from homology"/>
<dbReference type="GeneID" id="37032880"/>
<evidence type="ECO:0000256" key="2">
    <source>
        <dbReference type="SAM" id="MobiDB-lite"/>
    </source>
</evidence>
<evidence type="ECO:0000313" key="5">
    <source>
        <dbReference type="Proteomes" id="UP000245783"/>
    </source>
</evidence>
<keyword evidence="5" id="KW-1185">Reference proteome</keyword>
<dbReference type="Pfam" id="PF03914">
    <property type="entry name" value="CBF"/>
    <property type="match status" value="1"/>
</dbReference>
<dbReference type="InParanoid" id="A0A316W5W7"/>
<reference evidence="4 5" key="1">
    <citation type="journal article" date="2018" name="Mol. Biol. Evol.">
        <title>Broad Genomic Sampling Reveals a Smut Pathogenic Ancestry of the Fungal Clade Ustilaginomycotina.</title>
        <authorList>
            <person name="Kijpornyongpan T."/>
            <person name="Mondo S.J."/>
            <person name="Barry K."/>
            <person name="Sandor L."/>
            <person name="Lee J."/>
            <person name="Lipzen A."/>
            <person name="Pangilinan J."/>
            <person name="LaButti K."/>
            <person name="Hainaut M."/>
            <person name="Henrissat B."/>
            <person name="Grigoriev I.V."/>
            <person name="Spatafora J.W."/>
            <person name="Aime M.C."/>
        </authorList>
    </citation>
    <scope>NUCLEOTIDE SEQUENCE [LARGE SCALE GENOMIC DNA]</scope>
    <source>
        <strain evidence="4 5">MCA 4658</strain>
    </source>
</reference>
<dbReference type="Proteomes" id="UP000245783">
    <property type="component" value="Unassembled WGS sequence"/>
</dbReference>
<accession>A0A316W5W7</accession>
<feature type="compositionally biased region" description="Basic residues" evidence="2">
    <location>
        <begin position="539"/>
        <end position="548"/>
    </location>
</feature>
<dbReference type="GO" id="GO:0005634">
    <property type="term" value="C:nucleus"/>
    <property type="evidence" value="ECO:0007669"/>
    <property type="project" value="TreeGrafter"/>
</dbReference>
<sequence length="1196" mass="131051">MKSLNLQSASASASAAASAPASTAASRVASDDKAAKKHAKAQKRAEEEAQANQRVKLKLDVESTAVKSTSEQVKADPVVVKQDWKAEREAKKLQEKRDKAAAAAVRAQSKSDKAAEAKQSLLASSSTQLNGIAPRNDSRLVFAPQPHWAEASMPQLPPATIQLDIDDSRILSLQSRAKQLLDGDNSTYRHLLNGGHIPAGGLGSISNSDAKFISSLLGGGGGGGSGSASSGGTLSDRIAALTLLIQSSPLHNVHSMEALLGMAGKKNREESRRATRALADWFASPTGLCTRKLRYFRDQPGLAAILSDGGANIARTAQDQHLIHYAFEDKLKKIYFDFLQLLQTQSHDTLPFVRKQAVTQIYVLLRDKAEQEQNLLRLLSNKLGDGDRSVASQSSKHLQELLTVHPNMKAIVVREVIDIILKPAPKTIVSAEDKSRGRGDATQIDGTASAAAAAAFNVHARYYGILTLNQTLLTQQDEEVASTLVNLYFELFESLLHYGAAVEQSKADEEQQGEEEKSGSSKDQRKVKKQRWRDEGGRGKGRRGKGKKGGGQGKNDTMQFKTVKDADVKMVTAVLTGVRRALPFSTLGAEAFDKHMSTLFRITHSGTFNVSIQALQLIYQLSIGSSSSSPIQTQSGSSKQDRGVGQGAPAPNSDSAFPSMSNIADRYYTVLYSSMLDARLSRTNKQAMYLNLVFKSLKADEDDKRCKAMVKRLLQVTLSAEAPWICGTLFLLAELLTARPGLRALLTEPEDDEEEHFVDVPDEDEEALTVSQSGQKDTLTTTTTTTKSQRNLYDPSKPHPQFAGAESTCLWEIVPLLHHHHPSVSFNAHRFLSFEGMLKTTGDLTLNTLSHFLDRFVYRNPKKALSSSKGPSAMQPAAAAVGTGGSGTQASVVRIRGKGMERDQVLNEESFWKGTREEEIDPDQLFFHRFFNLKEERQGIVNKGKKKRAQEEEEEEEEEEGEGADGSEDGLVLEGEESDEDVEEEGDAQRADGVMDSSDEDDSQSEGEKEIWEAMKRTMPREEGDEDLMQDSQDDDEDLDQYDYVDSGEEEEGEEEKGWVAGKEDEDDDEDEDLSGLEEDEENVTLGGESDDDALLFEEDEDDLLPFHNFDSEQSIKNGRKRSADDASPNEEEDGEGEEAAAAAGQEKGRKSKSQLQRAERKRRKAQHAAMGDFASAEDYAHLLGDDQDEDEDQGL</sequence>
<feature type="compositionally biased region" description="Basic and acidic residues" evidence="2">
    <location>
        <begin position="506"/>
        <end position="524"/>
    </location>
</feature>
<dbReference type="InterPro" id="IPR040155">
    <property type="entry name" value="CEBPZ/Mak21-like"/>
</dbReference>
<feature type="compositionally biased region" description="Acidic residues" evidence="2">
    <location>
        <begin position="1186"/>
        <end position="1196"/>
    </location>
</feature>
<feature type="compositionally biased region" description="Acidic residues" evidence="2">
    <location>
        <begin position="1128"/>
        <end position="1139"/>
    </location>
</feature>
<protein>
    <submittedName>
        <fullName evidence="4">CBF-domain-containing protein</fullName>
    </submittedName>
</protein>
<dbReference type="InterPro" id="IPR016024">
    <property type="entry name" value="ARM-type_fold"/>
</dbReference>